<sequence>MIFLKKQRLNQIPEFCPAREQPFRDHRKSEIFWELHCKCNSKLFVSAELRLCSALSVSAELRLCNTLSVSAELRLCSTLSVSAELRLCNTLSVSAELRLCSALSVSLRSSRLLNELRSELSSSRLNYNISAPYNVIRCIVSFLSRSTQESGLSRKD</sequence>
<dbReference type="EnsemblBacteria" id="AAM03765">
    <property type="protein sequence ID" value="AAM03765"/>
    <property type="gene ID" value="MA_0312"/>
</dbReference>
<dbReference type="AlphaFoldDB" id="Q8TTW3"/>
<evidence type="ECO:0000313" key="1">
    <source>
        <dbReference type="EMBL" id="AAM03765.1"/>
    </source>
</evidence>
<dbReference type="Proteomes" id="UP000002487">
    <property type="component" value="Chromosome"/>
</dbReference>
<dbReference type="KEGG" id="mac:MA_0312"/>
<dbReference type="EMBL" id="AE010299">
    <property type="protein sequence ID" value="AAM03765.1"/>
    <property type="molecule type" value="Genomic_DNA"/>
</dbReference>
<accession>Q8TTW3</accession>
<organism evidence="1 2">
    <name type="scientific">Methanosarcina acetivorans (strain ATCC 35395 / DSM 2834 / JCM 12185 / C2A)</name>
    <dbReference type="NCBI Taxonomy" id="188937"/>
    <lineage>
        <taxon>Archaea</taxon>
        <taxon>Methanobacteriati</taxon>
        <taxon>Methanobacteriota</taxon>
        <taxon>Stenosarchaea group</taxon>
        <taxon>Methanomicrobia</taxon>
        <taxon>Methanosarcinales</taxon>
        <taxon>Methanosarcinaceae</taxon>
        <taxon>Methanosarcina</taxon>
    </lineage>
</organism>
<reference evidence="1 2" key="1">
    <citation type="journal article" date="2002" name="Genome Res.">
        <title>The genome of Methanosarcina acetivorans reveals extensive metabolic and physiological diversity.</title>
        <authorList>
            <person name="Galagan J.E."/>
            <person name="Nusbaum C."/>
            <person name="Roy A."/>
            <person name="Endrizzi M.G."/>
            <person name="Macdonald P."/>
            <person name="FitzHugh W."/>
            <person name="Calvo S."/>
            <person name="Engels R."/>
            <person name="Smirnov S."/>
            <person name="Atnoor D."/>
            <person name="Brown A."/>
            <person name="Allen N."/>
            <person name="Naylor J."/>
            <person name="Stange-Thomann N."/>
            <person name="DeArellano K."/>
            <person name="Johnson R."/>
            <person name="Linton L."/>
            <person name="McEwan P."/>
            <person name="McKernan K."/>
            <person name="Talamas J."/>
            <person name="Tirrell A."/>
            <person name="Ye W."/>
            <person name="Zimmer A."/>
            <person name="Barber R.D."/>
            <person name="Cann I."/>
            <person name="Graham D.E."/>
            <person name="Grahame D.A."/>
            <person name="Guss A."/>
            <person name="Hedderich R."/>
            <person name="Ingram-Smith C."/>
            <person name="Kuettner C.H."/>
            <person name="Krzycki J.A."/>
            <person name="Leigh J.A."/>
            <person name="Li W."/>
            <person name="Liu J."/>
            <person name="Mukhopadhyay B."/>
            <person name="Reeve J.N."/>
            <person name="Smith K."/>
            <person name="Springer T.A."/>
            <person name="Umayam L.A."/>
            <person name="White O."/>
            <person name="White R.H."/>
            <person name="de Macario E.C."/>
            <person name="Ferry J.G."/>
            <person name="Jarrell K.F."/>
            <person name="Jing H."/>
            <person name="Macario A.J.L."/>
            <person name="Paulsen I."/>
            <person name="Pritchett M."/>
            <person name="Sowers K.R."/>
            <person name="Swanson R.V."/>
            <person name="Zinder S.H."/>
            <person name="Lander E."/>
            <person name="Metcalf W.W."/>
            <person name="Birren B."/>
        </authorList>
    </citation>
    <scope>NUCLEOTIDE SEQUENCE [LARGE SCALE GENOMIC DNA]</scope>
    <source>
        <strain evidence="2">ATCC 35395 / DSM 2834 / JCM 12185 / C2A</strain>
    </source>
</reference>
<evidence type="ECO:0000313" key="2">
    <source>
        <dbReference type="Proteomes" id="UP000002487"/>
    </source>
</evidence>
<keyword evidence="2" id="KW-1185">Reference proteome</keyword>
<name>Q8TTW3_METAC</name>
<gene>
    <name evidence="1" type="ordered locus">MA_0312</name>
</gene>
<protein>
    <submittedName>
        <fullName evidence="1">Uncharacterized protein</fullName>
    </submittedName>
</protein>
<dbReference type="HOGENOM" id="CLU_1682682_0_0_2"/>
<dbReference type="InParanoid" id="Q8TTW3"/>
<proteinExistence type="predicted"/>